<sequence>MVELRTLGFYLLSKEINGVDQRCGRRMKRRLGPLTLQSANRCGRVDVWCERNLYSVVSPITNKYKYREISGTTLFARSFLTVPCLHRPILLHMSKFNLEHVKANVEQATLSKFNLENNTLFYFDRLEADGDLKIEDLRSVGAGSAELGNSRWVPRNPLQFRRTENWGTRDGFRGTHCSSGDCSSNSNCSPIGNRCSPPPTEITLPSTSTEITSLDNRSRF</sequence>
<feature type="region of interest" description="Disordered" evidence="1">
    <location>
        <begin position="199"/>
        <end position="220"/>
    </location>
</feature>
<evidence type="ECO:0000313" key="2">
    <source>
        <dbReference type="EMBL" id="KMZ74729.1"/>
    </source>
</evidence>
<dbReference type="EMBL" id="LFYR01000252">
    <property type="protein sequence ID" value="KMZ74729.1"/>
    <property type="molecule type" value="Genomic_DNA"/>
</dbReference>
<organism evidence="2 3">
    <name type="scientific">Zostera marina</name>
    <name type="common">Eelgrass</name>
    <dbReference type="NCBI Taxonomy" id="29655"/>
    <lineage>
        <taxon>Eukaryota</taxon>
        <taxon>Viridiplantae</taxon>
        <taxon>Streptophyta</taxon>
        <taxon>Embryophyta</taxon>
        <taxon>Tracheophyta</taxon>
        <taxon>Spermatophyta</taxon>
        <taxon>Magnoliopsida</taxon>
        <taxon>Liliopsida</taxon>
        <taxon>Zosteraceae</taxon>
        <taxon>Zostera</taxon>
    </lineage>
</organism>
<dbReference type="AlphaFoldDB" id="A0A0K9Q0Q1"/>
<proteinExistence type="predicted"/>
<dbReference type="Proteomes" id="UP000036987">
    <property type="component" value="Unassembled WGS sequence"/>
</dbReference>
<keyword evidence="3" id="KW-1185">Reference proteome</keyword>
<feature type="compositionally biased region" description="Polar residues" evidence="1">
    <location>
        <begin position="203"/>
        <end position="220"/>
    </location>
</feature>
<reference evidence="3" key="1">
    <citation type="journal article" date="2016" name="Nature">
        <title>The genome of the seagrass Zostera marina reveals angiosperm adaptation to the sea.</title>
        <authorList>
            <person name="Olsen J.L."/>
            <person name="Rouze P."/>
            <person name="Verhelst B."/>
            <person name="Lin Y.-C."/>
            <person name="Bayer T."/>
            <person name="Collen J."/>
            <person name="Dattolo E."/>
            <person name="De Paoli E."/>
            <person name="Dittami S."/>
            <person name="Maumus F."/>
            <person name="Michel G."/>
            <person name="Kersting A."/>
            <person name="Lauritano C."/>
            <person name="Lohaus R."/>
            <person name="Toepel M."/>
            <person name="Tonon T."/>
            <person name="Vanneste K."/>
            <person name="Amirebrahimi M."/>
            <person name="Brakel J."/>
            <person name="Bostroem C."/>
            <person name="Chovatia M."/>
            <person name="Grimwood J."/>
            <person name="Jenkins J.W."/>
            <person name="Jueterbock A."/>
            <person name="Mraz A."/>
            <person name="Stam W.T."/>
            <person name="Tice H."/>
            <person name="Bornberg-Bauer E."/>
            <person name="Green P.J."/>
            <person name="Pearson G.A."/>
            <person name="Procaccini G."/>
            <person name="Duarte C.M."/>
            <person name="Schmutz J."/>
            <person name="Reusch T.B.H."/>
            <person name="Van de Peer Y."/>
        </authorList>
    </citation>
    <scope>NUCLEOTIDE SEQUENCE [LARGE SCALE GENOMIC DNA]</scope>
    <source>
        <strain evidence="3">cv. Finnish</strain>
    </source>
</reference>
<evidence type="ECO:0000256" key="1">
    <source>
        <dbReference type="SAM" id="MobiDB-lite"/>
    </source>
</evidence>
<accession>A0A0K9Q0Q1</accession>
<evidence type="ECO:0000313" key="3">
    <source>
        <dbReference type="Proteomes" id="UP000036987"/>
    </source>
</evidence>
<gene>
    <name evidence="2" type="ORF">ZOSMA_123G00780</name>
</gene>
<name>A0A0K9Q0Q1_ZOSMR</name>
<comment type="caution">
    <text evidence="2">The sequence shown here is derived from an EMBL/GenBank/DDBJ whole genome shotgun (WGS) entry which is preliminary data.</text>
</comment>
<protein>
    <submittedName>
        <fullName evidence="2">Uncharacterized protein</fullName>
    </submittedName>
</protein>